<dbReference type="EMBL" id="CABFJX010000346">
    <property type="protein sequence ID" value="VTT72588.1"/>
    <property type="molecule type" value="Genomic_DNA"/>
</dbReference>
<evidence type="ECO:0000313" key="2">
    <source>
        <dbReference type="EMBL" id="VTT72588.1"/>
    </source>
</evidence>
<reference evidence="2" key="1">
    <citation type="submission" date="2019-05" db="EMBL/GenBank/DDBJ databases">
        <authorList>
            <person name="Piombo E."/>
        </authorList>
    </citation>
    <scope>NUCLEOTIDE SEQUENCE</scope>
    <source>
        <strain evidence="2">C2S</strain>
    </source>
</reference>
<evidence type="ECO:0000313" key="3">
    <source>
        <dbReference type="Proteomes" id="UP000760494"/>
    </source>
</evidence>
<accession>A0A2H3S413</accession>
<protein>
    <submittedName>
        <fullName evidence="2">Uncharacterized protein</fullName>
    </submittedName>
</protein>
<dbReference type="OrthoDB" id="3521097at2759"/>
<feature type="region of interest" description="Disordered" evidence="1">
    <location>
        <begin position="139"/>
        <end position="216"/>
    </location>
</feature>
<proteinExistence type="predicted"/>
<feature type="compositionally biased region" description="Basic and acidic residues" evidence="1">
    <location>
        <begin position="177"/>
        <end position="195"/>
    </location>
</feature>
<feature type="compositionally biased region" description="Basic residues" evidence="1">
    <location>
        <begin position="196"/>
        <end position="205"/>
    </location>
</feature>
<organism evidence="2 3">
    <name type="scientific">Fusarium fujikuroi</name>
    <name type="common">Bakanae and foot rot disease fungus</name>
    <name type="synonym">Gibberella fujikuroi</name>
    <dbReference type="NCBI Taxonomy" id="5127"/>
    <lineage>
        <taxon>Eukaryota</taxon>
        <taxon>Fungi</taxon>
        <taxon>Dikarya</taxon>
        <taxon>Ascomycota</taxon>
        <taxon>Pezizomycotina</taxon>
        <taxon>Sordariomycetes</taxon>
        <taxon>Hypocreomycetidae</taxon>
        <taxon>Hypocreales</taxon>
        <taxon>Nectriaceae</taxon>
        <taxon>Fusarium</taxon>
        <taxon>Fusarium fujikuroi species complex</taxon>
    </lineage>
</organism>
<name>A0A2H3S413_FUSFU</name>
<gene>
    <name evidence="2" type="ORF">C2S_8674</name>
</gene>
<evidence type="ECO:0000256" key="1">
    <source>
        <dbReference type="SAM" id="MobiDB-lite"/>
    </source>
</evidence>
<dbReference type="AlphaFoldDB" id="A0A2H3S413"/>
<comment type="caution">
    <text evidence="2">The sequence shown here is derived from an EMBL/GenBank/DDBJ whole genome shotgun (WGS) entry which is preliminary data.</text>
</comment>
<sequence length="495" mass="55031">MLSAILLPRHWRLNTNDSDGSTCSGSHKRFTKRLLHFHRHKRNEPDVKDIDAKQPCAATSLIGNDDDRSIHHEARGRTCNSLVLLCNSSYPKANILSRARLHIQQNVLSLHRGYLGTLGLSLRVPFLIDPVPKLRIGTFSSDHRGATKGGPSQKRPPGSPGKSPADSTCKKQCRGSKNSDKTQNDRGSDDKEGKDKHRKRRKRRKEKDGPRFPWPEDSADRKRFLCPFYKAQPDRYCPCKGLRITSISYVTQHIGRCHVLNHVTLGAQGTGQSTNDNPTVPRTTTDPDEIVIYCPICRIEFYGPGADNRWDSHKNTGCVAQSIAQTGVLLPGEFQKLKLAVAAVSGDHEKWKKIWTACFPRESTPSQYNGAEITDTVASIGDGSQPQMLYQGSANEIRHPNHDPLQVLAPQTPDYTDTQDSSVLFNFFTDPWDMPHNIGNLGYATSDIPNPAPTGLGMTRTGWHDPGLMQPVTTAAQNHTFASDDWGTNNYNGTR</sequence>
<dbReference type="Proteomes" id="UP000760494">
    <property type="component" value="Unassembled WGS sequence"/>
</dbReference>